<keyword evidence="4" id="KW-1185">Reference proteome</keyword>
<comment type="caution">
    <text evidence="3">The sequence shown here is derived from an EMBL/GenBank/DDBJ whole genome shotgun (WGS) entry which is preliminary data.</text>
</comment>
<dbReference type="SUPFAM" id="SSF53335">
    <property type="entry name" value="S-adenosyl-L-methionine-dependent methyltransferases"/>
    <property type="match status" value="1"/>
</dbReference>
<dbReference type="InterPro" id="IPR041698">
    <property type="entry name" value="Methyltransf_25"/>
</dbReference>
<dbReference type="STRING" id="1432141.A0A015LKZ7"/>
<dbReference type="Proteomes" id="UP000022910">
    <property type="component" value="Unassembled WGS sequence"/>
</dbReference>
<evidence type="ECO:0000313" key="4">
    <source>
        <dbReference type="Proteomes" id="UP000022910"/>
    </source>
</evidence>
<dbReference type="HOGENOM" id="CLU_010595_9_0_1"/>
<sequence>MGNVKSNLKSRGILTSSSKKYTKKRNELQQIEQSEQPVQPEEPKEPTYHLSNHGNDDIDRQHFNHFFRKHLFQNNFSAPIEEKLIQGRCKVLDTGCGPGTWLLDLATKYENSRFFGIDIKPVYPIEIKPKNLEFYEADILNNLPFPDNEFDFVHQEIMALIIKKVEWPRVISELIRITRPGGFIEIVEYISPDKNGPVMTEMYDTHTKMCSERDIDTSLTPHLDKIILSHPLITKVNKDIKTFIIGPNGGGAGTTILDILLTFNISDSATENISRFLEITKEEYTNKIAKINEELVNTKPELSVCRFWAQKNQSFIRMV</sequence>
<evidence type="ECO:0000313" key="3">
    <source>
        <dbReference type="EMBL" id="EXX55463.1"/>
    </source>
</evidence>
<evidence type="ECO:0000259" key="2">
    <source>
        <dbReference type="Pfam" id="PF13649"/>
    </source>
</evidence>
<dbReference type="Pfam" id="PF13649">
    <property type="entry name" value="Methyltransf_25"/>
    <property type="match status" value="1"/>
</dbReference>
<dbReference type="CDD" id="cd02440">
    <property type="entry name" value="AdoMet_MTases"/>
    <property type="match status" value="1"/>
</dbReference>
<dbReference type="OMA" id="THETSTY"/>
<feature type="compositionally biased region" description="Polar residues" evidence="1">
    <location>
        <begin position="1"/>
        <end position="19"/>
    </location>
</feature>
<proteinExistence type="predicted"/>
<dbReference type="OrthoDB" id="2013972at2759"/>
<dbReference type="InterPro" id="IPR029063">
    <property type="entry name" value="SAM-dependent_MTases_sf"/>
</dbReference>
<name>A0A015LKZ7_RHIIW</name>
<dbReference type="PANTHER" id="PTHR43591:SF105">
    <property type="entry name" value="METHYLTRANSFERASE DOMAIN-CONTAINING PROTEIN-RELATED"/>
    <property type="match status" value="1"/>
</dbReference>
<feature type="domain" description="Methyltransferase" evidence="2">
    <location>
        <begin position="91"/>
        <end position="182"/>
    </location>
</feature>
<gene>
    <name evidence="3" type="ORF">RirG_225170</name>
</gene>
<feature type="region of interest" description="Disordered" evidence="1">
    <location>
        <begin position="1"/>
        <end position="55"/>
    </location>
</feature>
<evidence type="ECO:0000256" key="1">
    <source>
        <dbReference type="SAM" id="MobiDB-lite"/>
    </source>
</evidence>
<dbReference type="EMBL" id="JEMT01028163">
    <property type="protein sequence ID" value="EXX55463.1"/>
    <property type="molecule type" value="Genomic_DNA"/>
</dbReference>
<reference evidence="3 4" key="1">
    <citation type="submission" date="2014-02" db="EMBL/GenBank/DDBJ databases">
        <title>Single nucleus genome sequencing reveals high similarity among nuclei of an endomycorrhizal fungus.</title>
        <authorList>
            <person name="Lin K."/>
            <person name="Geurts R."/>
            <person name="Zhang Z."/>
            <person name="Limpens E."/>
            <person name="Saunders D.G."/>
            <person name="Mu D."/>
            <person name="Pang E."/>
            <person name="Cao H."/>
            <person name="Cha H."/>
            <person name="Lin T."/>
            <person name="Zhou Q."/>
            <person name="Shang Y."/>
            <person name="Li Y."/>
            <person name="Ivanov S."/>
            <person name="Sharma T."/>
            <person name="Velzen R.V."/>
            <person name="Ruijter N.D."/>
            <person name="Aanen D.K."/>
            <person name="Win J."/>
            <person name="Kamoun S."/>
            <person name="Bisseling T."/>
            <person name="Huang S."/>
        </authorList>
    </citation>
    <scope>NUCLEOTIDE SEQUENCE [LARGE SCALE GENOMIC DNA]</scope>
    <source>
        <strain evidence="4">DAOM197198w</strain>
    </source>
</reference>
<protein>
    <recommendedName>
        <fullName evidence="2">Methyltransferase domain-containing protein</fullName>
    </recommendedName>
</protein>
<dbReference type="GO" id="GO:0008168">
    <property type="term" value="F:methyltransferase activity"/>
    <property type="evidence" value="ECO:0007669"/>
    <property type="project" value="TreeGrafter"/>
</dbReference>
<dbReference type="PANTHER" id="PTHR43591">
    <property type="entry name" value="METHYLTRANSFERASE"/>
    <property type="match status" value="1"/>
</dbReference>
<feature type="compositionally biased region" description="Low complexity" evidence="1">
    <location>
        <begin position="29"/>
        <end position="39"/>
    </location>
</feature>
<dbReference type="SMR" id="A0A015LKZ7"/>
<dbReference type="AlphaFoldDB" id="A0A015LKZ7"/>
<accession>A0A015LKZ7</accession>
<organism evidence="3 4">
    <name type="scientific">Rhizophagus irregularis (strain DAOM 197198w)</name>
    <name type="common">Glomus intraradices</name>
    <dbReference type="NCBI Taxonomy" id="1432141"/>
    <lineage>
        <taxon>Eukaryota</taxon>
        <taxon>Fungi</taxon>
        <taxon>Fungi incertae sedis</taxon>
        <taxon>Mucoromycota</taxon>
        <taxon>Glomeromycotina</taxon>
        <taxon>Glomeromycetes</taxon>
        <taxon>Glomerales</taxon>
        <taxon>Glomeraceae</taxon>
        <taxon>Rhizophagus</taxon>
    </lineage>
</organism>
<dbReference type="Gene3D" id="3.40.50.150">
    <property type="entry name" value="Vaccinia Virus protein VP39"/>
    <property type="match status" value="1"/>
</dbReference>